<dbReference type="InterPro" id="IPR016181">
    <property type="entry name" value="Acyl_CoA_acyltransferase"/>
</dbReference>
<dbReference type="OrthoDB" id="9975416at2759"/>
<comment type="caution">
    <text evidence="5">The sequence shown here is derived from an EMBL/GenBank/DDBJ whole genome shotgun (WGS) entry which is preliminary data.</text>
</comment>
<dbReference type="PANTHER" id="PTHR10545:SF29">
    <property type="entry name" value="GH14572P-RELATED"/>
    <property type="match status" value="1"/>
</dbReference>
<name>A0A0N1HK66_9EURO</name>
<organism evidence="5 6">
    <name type="scientific">Cyphellophora attinorum</name>
    <dbReference type="NCBI Taxonomy" id="1664694"/>
    <lineage>
        <taxon>Eukaryota</taxon>
        <taxon>Fungi</taxon>
        <taxon>Dikarya</taxon>
        <taxon>Ascomycota</taxon>
        <taxon>Pezizomycotina</taxon>
        <taxon>Eurotiomycetes</taxon>
        <taxon>Chaetothyriomycetidae</taxon>
        <taxon>Chaetothyriales</taxon>
        <taxon>Cyphellophoraceae</taxon>
        <taxon>Cyphellophora</taxon>
    </lineage>
</organism>
<sequence>MAIEIRPVQASDEPAWRGLWEQYNQFYKRTVADDITHTTFTRFLDDNVRIYGAVAVEATQPEKIVGFVNWYPHPSTSSIGEVVYLHDLFVDPEVRNKGTGRRLIEHVYEHAKALGAESVYWHTQYFNHRAQLLYTKAEFNTSVTQLSLEHTNLSHTLSSVIFGFALADLHSSIDLEAYADLDASVIKSEEQSLSIGSVLVDSCSTLLAKQSFLSTALHGVDMEAQPDINSATSDNVHGVSGPRDQVKKGTNTDGGPSSEEPSGEIVDGKLFADIIINQQLVKNLKGWGKGYATPVQIAAIEDLAAYGYVRSAVCVDIYGKLNSVLQPELRETSTGTCTAADFVIPAVIDLLGSKTQPATTQTSTGAFDTSELSAALTDPTNNLSTKLEDLPVKVLLGCDEYGGTASTNFADIASGRGHILVTTPDRMKMLNGTPVYPEANTQVLRALQRRRAEPTKPTERVDPVDNVHKGDLFKPTEPVDLVDDVHKVDLFATVKSMVVVDNTFFSGDPADRHAGDIAGIRSLTRFFSEHLTVQLIRSLHLDPLGWRSGNSSKQGSVVARFSDAGHTSPYPSDRDAMCIGSKGDWYKLIGGCKYTASDPVLPSVKDTAATLPMLHLVKIGWNGMDEDPSAYDRPDRDPNMDDMGSVARDNIDTSKKTVIIVEDRDGADEVDRGLNWRGDEWLAEAGATMVYITSDRSKRVRDRNEASLASFNDPSSSCKVMVVTADLASKMRFQADRVIIADLPSIVVDDHVEPEDEMDYRRVRLRECSEQLIMWIHRIHCIGNGCDAVVLFHERFDRGIARVFRGYLGAVGLPHPADTYNHVDFLNKAFPGPLTEEHWG</sequence>
<dbReference type="VEuPathDB" id="FungiDB:AB675_3605"/>
<dbReference type="Proteomes" id="UP000038010">
    <property type="component" value="Unassembled WGS sequence"/>
</dbReference>
<dbReference type="InterPro" id="IPR051016">
    <property type="entry name" value="Diverse_Substrate_AcTransf"/>
</dbReference>
<dbReference type="GO" id="GO:0005737">
    <property type="term" value="C:cytoplasm"/>
    <property type="evidence" value="ECO:0007669"/>
    <property type="project" value="TreeGrafter"/>
</dbReference>
<dbReference type="CDD" id="cd04301">
    <property type="entry name" value="NAT_SF"/>
    <property type="match status" value="1"/>
</dbReference>
<keyword evidence="2" id="KW-0012">Acyltransferase</keyword>
<dbReference type="Gene3D" id="3.40.630.30">
    <property type="match status" value="1"/>
</dbReference>
<evidence type="ECO:0000256" key="3">
    <source>
        <dbReference type="SAM" id="MobiDB-lite"/>
    </source>
</evidence>
<dbReference type="EMBL" id="LFJN01000026">
    <property type="protein sequence ID" value="KPI37100.1"/>
    <property type="molecule type" value="Genomic_DNA"/>
</dbReference>
<dbReference type="Pfam" id="PF00583">
    <property type="entry name" value="Acetyltransf_1"/>
    <property type="match status" value="1"/>
</dbReference>
<gene>
    <name evidence="5" type="ORF">AB675_3605</name>
</gene>
<dbReference type="SUPFAM" id="SSF55729">
    <property type="entry name" value="Acyl-CoA N-acyltransferases (Nat)"/>
    <property type="match status" value="1"/>
</dbReference>
<evidence type="ECO:0000256" key="1">
    <source>
        <dbReference type="ARBA" id="ARBA00022679"/>
    </source>
</evidence>
<evidence type="ECO:0000256" key="2">
    <source>
        <dbReference type="ARBA" id="ARBA00023315"/>
    </source>
</evidence>
<accession>A0A0N1HK66</accession>
<dbReference type="RefSeq" id="XP_017997063.1">
    <property type="nucleotide sequence ID" value="XM_018143671.1"/>
</dbReference>
<dbReference type="AlphaFoldDB" id="A0A0N1HK66"/>
<dbReference type="PANTHER" id="PTHR10545">
    <property type="entry name" value="DIAMINE N-ACETYLTRANSFERASE"/>
    <property type="match status" value="1"/>
</dbReference>
<feature type="domain" description="N-acetyltransferase" evidence="4">
    <location>
        <begin position="3"/>
        <end position="182"/>
    </location>
</feature>
<evidence type="ECO:0000259" key="4">
    <source>
        <dbReference type="PROSITE" id="PS51186"/>
    </source>
</evidence>
<feature type="region of interest" description="Disordered" evidence="3">
    <location>
        <begin position="450"/>
        <end position="469"/>
    </location>
</feature>
<proteinExistence type="predicted"/>
<dbReference type="InterPro" id="IPR000182">
    <property type="entry name" value="GNAT_dom"/>
</dbReference>
<dbReference type="PROSITE" id="PS51186">
    <property type="entry name" value="GNAT"/>
    <property type="match status" value="1"/>
</dbReference>
<keyword evidence="6" id="KW-1185">Reference proteome</keyword>
<evidence type="ECO:0000313" key="5">
    <source>
        <dbReference type="EMBL" id="KPI37100.1"/>
    </source>
</evidence>
<dbReference type="GeneID" id="28735551"/>
<evidence type="ECO:0000313" key="6">
    <source>
        <dbReference type="Proteomes" id="UP000038010"/>
    </source>
</evidence>
<protein>
    <submittedName>
        <fullName evidence="5">Histone acetyltransferase HPA2</fullName>
    </submittedName>
</protein>
<feature type="region of interest" description="Disordered" evidence="3">
    <location>
        <begin position="228"/>
        <end position="263"/>
    </location>
</feature>
<reference evidence="5 6" key="1">
    <citation type="submission" date="2015-06" db="EMBL/GenBank/DDBJ databases">
        <title>Draft genome of the ant-associated black yeast Phialophora attae CBS 131958.</title>
        <authorList>
            <person name="Moreno L.F."/>
            <person name="Stielow B.J."/>
            <person name="de Hoog S."/>
            <person name="Vicente V.A."/>
            <person name="Weiss V.A."/>
            <person name="de Vries M."/>
            <person name="Cruz L.M."/>
            <person name="Souza E.M."/>
        </authorList>
    </citation>
    <scope>NUCLEOTIDE SEQUENCE [LARGE SCALE GENOMIC DNA]</scope>
    <source>
        <strain evidence="5 6">CBS 131958</strain>
    </source>
</reference>
<dbReference type="STRING" id="1664694.A0A0N1HK66"/>
<keyword evidence="1 5" id="KW-0808">Transferase</keyword>
<dbReference type="GO" id="GO:0008080">
    <property type="term" value="F:N-acetyltransferase activity"/>
    <property type="evidence" value="ECO:0007669"/>
    <property type="project" value="TreeGrafter"/>
</dbReference>